<reference evidence="9 10" key="1">
    <citation type="journal article" date="2024" name="Int. J. Mol. Sci.">
        <title>Exploration of Alicyclobacillus spp. Genome in Search of Antibiotic Resistance.</title>
        <authorList>
            <person name="Bucka-Kolendo J."/>
            <person name="Kiousi D.E."/>
            <person name="Dekowska A."/>
            <person name="Mikolajczuk-Szczyrba A."/>
            <person name="Karadedos D.M."/>
            <person name="Michael P."/>
            <person name="Galanis A."/>
            <person name="Sokolowska B."/>
        </authorList>
    </citation>
    <scope>NUCLEOTIDE SEQUENCE [LARGE SCALE GENOMIC DNA]</scope>
    <source>
        <strain evidence="9 10">KKP 3000</strain>
    </source>
</reference>
<proteinExistence type="inferred from homology"/>
<sequence>MDTSTQAVVVKSNSVVNRSSKRTVLNNLSAYGFMTPWLLGMLLLTAGSMLFTLYLTFTNYDLLSRPQFIGFANFAQIFKDQNFWTSIRVTFLYVVLSVPARLIASLLVATLVSKQVRGIAVYRALIYLPSLIGGSVGASIGWRELFDQNGPIDSFLKLFGIHGPVWLGSPATSMVVLVLLSVWQFGSEMVIFLAGIKQIPGYLYESATIDGASSFQRYVRITLPMLSPLIFFNLLMGTISSFMVFTQVLVITDGGPMNSTLLYVLYLYQQAFQFFHMGYAAALSIILLILIALCSGFIFLTSRFWVNYDV</sequence>
<comment type="subcellular location">
    <subcellularLocation>
        <location evidence="1 7">Cell membrane</location>
        <topology evidence="1 7">Multi-pass membrane protein</topology>
    </subcellularLocation>
</comment>
<dbReference type="RefSeq" id="WP_275475036.1">
    <property type="nucleotide sequence ID" value="NZ_CP162940.1"/>
</dbReference>
<dbReference type="PANTHER" id="PTHR30193:SF1">
    <property type="entry name" value="ABC TRANSPORTER PERMEASE PROTEIN YESP-RELATED"/>
    <property type="match status" value="1"/>
</dbReference>
<keyword evidence="6 7" id="KW-0472">Membrane</keyword>
<evidence type="ECO:0000313" key="10">
    <source>
        <dbReference type="Proteomes" id="UP001579974"/>
    </source>
</evidence>
<feature type="transmembrane region" description="Helical" evidence="7">
    <location>
        <begin position="28"/>
        <end position="57"/>
    </location>
</feature>
<evidence type="ECO:0000256" key="6">
    <source>
        <dbReference type="ARBA" id="ARBA00023136"/>
    </source>
</evidence>
<dbReference type="InterPro" id="IPR000515">
    <property type="entry name" value="MetI-like"/>
</dbReference>
<accession>A0ABV5AI38</accession>
<dbReference type="CDD" id="cd06261">
    <property type="entry name" value="TM_PBP2"/>
    <property type="match status" value="1"/>
</dbReference>
<keyword evidence="3" id="KW-1003">Cell membrane</keyword>
<dbReference type="PROSITE" id="PS50928">
    <property type="entry name" value="ABC_TM1"/>
    <property type="match status" value="1"/>
</dbReference>
<feature type="transmembrane region" description="Helical" evidence="7">
    <location>
        <begin position="271"/>
        <end position="300"/>
    </location>
</feature>
<keyword evidence="4 7" id="KW-0812">Transmembrane</keyword>
<feature type="transmembrane region" description="Helical" evidence="7">
    <location>
        <begin position="91"/>
        <end position="112"/>
    </location>
</feature>
<dbReference type="Proteomes" id="UP001579974">
    <property type="component" value="Unassembled WGS sequence"/>
</dbReference>
<evidence type="ECO:0000256" key="4">
    <source>
        <dbReference type="ARBA" id="ARBA00022692"/>
    </source>
</evidence>
<comment type="similarity">
    <text evidence="7">Belongs to the binding-protein-dependent transport system permease family.</text>
</comment>
<organism evidence="9 10">
    <name type="scientific">Alicyclobacillus fastidiosus</name>
    <dbReference type="NCBI Taxonomy" id="392011"/>
    <lineage>
        <taxon>Bacteria</taxon>
        <taxon>Bacillati</taxon>
        <taxon>Bacillota</taxon>
        <taxon>Bacilli</taxon>
        <taxon>Bacillales</taxon>
        <taxon>Alicyclobacillaceae</taxon>
        <taxon>Alicyclobacillus</taxon>
    </lineage>
</organism>
<evidence type="ECO:0000256" key="1">
    <source>
        <dbReference type="ARBA" id="ARBA00004651"/>
    </source>
</evidence>
<evidence type="ECO:0000256" key="2">
    <source>
        <dbReference type="ARBA" id="ARBA00022448"/>
    </source>
</evidence>
<dbReference type="Gene3D" id="1.10.3720.10">
    <property type="entry name" value="MetI-like"/>
    <property type="match status" value="1"/>
</dbReference>
<dbReference type="Pfam" id="PF00528">
    <property type="entry name" value="BPD_transp_1"/>
    <property type="match status" value="1"/>
</dbReference>
<dbReference type="InterPro" id="IPR051393">
    <property type="entry name" value="ABC_transporter_permease"/>
</dbReference>
<feature type="domain" description="ABC transmembrane type-1" evidence="8">
    <location>
        <begin position="83"/>
        <end position="298"/>
    </location>
</feature>
<feature type="transmembrane region" description="Helical" evidence="7">
    <location>
        <begin position="124"/>
        <end position="143"/>
    </location>
</feature>
<feature type="transmembrane region" description="Helical" evidence="7">
    <location>
        <begin position="163"/>
        <end position="183"/>
    </location>
</feature>
<evidence type="ECO:0000313" key="9">
    <source>
        <dbReference type="EMBL" id="MFB5191924.1"/>
    </source>
</evidence>
<dbReference type="EMBL" id="JBDXSU010000015">
    <property type="protein sequence ID" value="MFB5191924.1"/>
    <property type="molecule type" value="Genomic_DNA"/>
</dbReference>
<keyword evidence="5 7" id="KW-1133">Transmembrane helix</keyword>
<protein>
    <submittedName>
        <fullName evidence="9">Sugar ABC transporter permease</fullName>
    </submittedName>
</protein>
<dbReference type="InterPro" id="IPR035906">
    <property type="entry name" value="MetI-like_sf"/>
</dbReference>
<evidence type="ECO:0000259" key="8">
    <source>
        <dbReference type="PROSITE" id="PS50928"/>
    </source>
</evidence>
<dbReference type="PANTHER" id="PTHR30193">
    <property type="entry name" value="ABC TRANSPORTER PERMEASE PROTEIN"/>
    <property type="match status" value="1"/>
</dbReference>
<gene>
    <name evidence="9" type="ORF">KKP3000_000713</name>
</gene>
<evidence type="ECO:0000256" key="7">
    <source>
        <dbReference type="RuleBase" id="RU363032"/>
    </source>
</evidence>
<comment type="caution">
    <text evidence="9">The sequence shown here is derived from an EMBL/GenBank/DDBJ whole genome shotgun (WGS) entry which is preliminary data.</text>
</comment>
<feature type="transmembrane region" description="Helical" evidence="7">
    <location>
        <begin position="230"/>
        <end position="251"/>
    </location>
</feature>
<dbReference type="SUPFAM" id="SSF161098">
    <property type="entry name" value="MetI-like"/>
    <property type="match status" value="1"/>
</dbReference>
<evidence type="ECO:0000256" key="5">
    <source>
        <dbReference type="ARBA" id="ARBA00022989"/>
    </source>
</evidence>
<dbReference type="SUPFAM" id="SSF160964">
    <property type="entry name" value="MalF N-terminal region-like"/>
    <property type="match status" value="1"/>
</dbReference>
<evidence type="ECO:0000256" key="3">
    <source>
        <dbReference type="ARBA" id="ARBA00022475"/>
    </source>
</evidence>
<keyword evidence="10" id="KW-1185">Reference proteome</keyword>
<keyword evidence="2 7" id="KW-0813">Transport</keyword>
<name>A0ABV5AI38_9BACL</name>